<name>A0A9X9YV65_9BRAD</name>
<dbReference type="RefSeq" id="WP_224517560.1">
    <property type="nucleotide sequence ID" value="NZ_CP088280.1"/>
</dbReference>
<sequence>MDTADSGAHVAAALWLMEACCATDGWMVGKRKAPKRGKRTPIGDRVQFLMMMDPDVIADIKQVGIEEHRAAWDIMEQAAREFLKRRRGKRASQPSAD</sequence>
<dbReference type="AlphaFoldDB" id="A0A9X9YV65"/>
<keyword evidence="1" id="KW-0472">Membrane</keyword>
<evidence type="ECO:0000313" key="3">
    <source>
        <dbReference type="Proteomes" id="UP000564836"/>
    </source>
</evidence>
<dbReference type="EMBL" id="CP088280">
    <property type="protein sequence ID" value="UGX94820.1"/>
    <property type="molecule type" value="Genomic_DNA"/>
</dbReference>
<accession>A0A9X9YV65</accession>
<evidence type="ECO:0000313" key="2">
    <source>
        <dbReference type="EMBL" id="UGX94820.1"/>
    </source>
</evidence>
<evidence type="ECO:0008006" key="4">
    <source>
        <dbReference type="Google" id="ProtNLM"/>
    </source>
</evidence>
<reference evidence="2 3" key="2">
    <citation type="journal article" date="2022" name="Int. J. Syst. Evol. Microbiol.">
        <title>Strains of Bradyrhizobium barranii sp. nov. associated with legumes native to Canada are symbionts of soybeans and belong to different subspecies (subsp. barranii subsp. nov. and subsp. apii subsp. nov.) and symbiovars (sv. glycinearum and sv. septentrionale).</title>
        <authorList>
            <person name="Bromfield E.S.P."/>
            <person name="Cloutier S."/>
            <person name="Wasai-Hara S."/>
            <person name="Minamisawa K."/>
        </authorList>
    </citation>
    <scope>NUCLEOTIDE SEQUENCE [LARGE SCALE GENOMIC DNA]</scope>
    <source>
        <strain evidence="2 3">323S2</strain>
    </source>
</reference>
<proteinExistence type="predicted"/>
<feature type="transmembrane region" description="Helical" evidence="1">
    <location>
        <begin position="6"/>
        <end position="29"/>
    </location>
</feature>
<reference evidence="2 3" key="1">
    <citation type="journal article" date="2017" name="Syst. Appl. Microbiol.">
        <title>Soybeans inoculated with root zone soils of Canadian native legumes harbour diverse and novel Bradyrhizobium spp. that possess agricultural potential.</title>
        <authorList>
            <person name="Bromfield E.S.P."/>
            <person name="Cloutier S."/>
            <person name="Tambong J.T."/>
            <person name="Tran Thi T.V."/>
        </authorList>
    </citation>
    <scope>NUCLEOTIDE SEQUENCE [LARGE SCALE GENOMIC DNA]</scope>
    <source>
        <strain evidence="2 3">323S2</strain>
    </source>
</reference>
<gene>
    <name evidence="2" type="ORF">G6321_00006380</name>
</gene>
<organism evidence="2 3">
    <name type="scientific">Bradyrhizobium barranii subsp. barranii</name>
    <dbReference type="NCBI Taxonomy" id="2823807"/>
    <lineage>
        <taxon>Bacteria</taxon>
        <taxon>Pseudomonadati</taxon>
        <taxon>Pseudomonadota</taxon>
        <taxon>Alphaproteobacteria</taxon>
        <taxon>Hyphomicrobiales</taxon>
        <taxon>Nitrobacteraceae</taxon>
        <taxon>Bradyrhizobium</taxon>
        <taxon>Bradyrhizobium barranii</taxon>
    </lineage>
</organism>
<evidence type="ECO:0000256" key="1">
    <source>
        <dbReference type="SAM" id="Phobius"/>
    </source>
</evidence>
<keyword evidence="1" id="KW-1133">Transmembrane helix</keyword>
<keyword evidence="1" id="KW-0812">Transmembrane</keyword>
<protein>
    <recommendedName>
        <fullName evidence="4">Ribbon-helix-helix protein CopG domain-containing protein</fullName>
    </recommendedName>
</protein>
<dbReference type="Proteomes" id="UP000564836">
    <property type="component" value="Chromosome"/>
</dbReference>